<keyword evidence="2" id="KW-0472">Membrane</keyword>
<feature type="domain" description="Protein-glutamine gamma-glutamyltransferase-like C-terminal" evidence="3">
    <location>
        <begin position="164"/>
        <end position="233"/>
    </location>
</feature>
<dbReference type="Proteomes" id="UP001501771">
    <property type="component" value="Unassembled WGS sequence"/>
</dbReference>
<feature type="transmembrane region" description="Helical" evidence="2">
    <location>
        <begin position="7"/>
        <end position="29"/>
    </location>
</feature>
<evidence type="ECO:0000313" key="5">
    <source>
        <dbReference type="Proteomes" id="UP001501771"/>
    </source>
</evidence>
<proteinExistence type="predicted"/>
<dbReference type="EMBL" id="BAAAQR010000005">
    <property type="protein sequence ID" value="GAA2145895.1"/>
    <property type="molecule type" value="Genomic_DNA"/>
</dbReference>
<evidence type="ECO:0000259" key="3">
    <source>
        <dbReference type="Pfam" id="PF13559"/>
    </source>
</evidence>
<reference evidence="5" key="1">
    <citation type="journal article" date="2019" name="Int. J. Syst. Evol. Microbiol.">
        <title>The Global Catalogue of Microorganisms (GCM) 10K type strain sequencing project: providing services to taxonomists for standard genome sequencing and annotation.</title>
        <authorList>
            <consortium name="The Broad Institute Genomics Platform"/>
            <consortium name="The Broad Institute Genome Sequencing Center for Infectious Disease"/>
            <person name="Wu L."/>
            <person name="Ma J."/>
        </authorList>
    </citation>
    <scope>NUCLEOTIDE SEQUENCE [LARGE SCALE GENOMIC DNA]</scope>
    <source>
        <strain evidence="5">JCM 16022</strain>
    </source>
</reference>
<sequence>MGAARASAVAVAAVVGSVLVMVLMVTWAASIGPGGVLTGDGPATHRVSPSPSRSPTPSGSATATRTPRPEPEPGARGGDNAVVRAVLAVLATALGLAVVAGLVLLARRLWERWVDRDRAPPPPELVEFDVLETPRRVAEEIARDADGQRALLLEGAPRNGIVLCWHRFETQAAAAGLVRRDWETSAEFTLRVLDLVGADSVLVARLGALYREARFSDHPLGEAERAEALAALDAIHARLAGRMEARP</sequence>
<dbReference type="RefSeq" id="WP_344151260.1">
    <property type="nucleotide sequence ID" value="NZ_BAAAQR010000005.1"/>
</dbReference>
<evidence type="ECO:0000256" key="1">
    <source>
        <dbReference type="SAM" id="MobiDB-lite"/>
    </source>
</evidence>
<feature type="compositionally biased region" description="Low complexity" evidence="1">
    <location>
        <begin position="48"/>
        <end position="66"/>
    </location>
</feature>
<name>A0ABP5LK49_9ACTN</name>
<evidence type="ECO:0000313" key="4">
    <source>
        <dbReference type="EMBL" id="GAA2145895.1"/>
    </source>
</evidence>
<gene>
    <name evidence="4" type="ORF">GCM10009844_21200</name>
</gene>
<keyword evidence="2" id="KW-0812">Transmembrane</keyword>
<protein>
    <recommendedName>
        <fullName evidence="3">Protein-glutamine gamma-glutamyltransferase-like C-terminal domain-containing protein</fullName>
    </recommendedName>
</protein>
<keyword evidence="2" id="KW-1133">Transmembrane helix</keyword>
<organism evidence="4 5">
    <name type="scientific">Nocardioides koreensis</name>
    <dbReference type="NCBI Taxonomy" id="433651"/>
    <lineage>
        <taxon>Bacteria</taxon>
        <taxon>Bacillati</taxon>
        <taxon>Actinomycetota</taxon>
        <taxon>Actinomycetes</taxon>
        <taxon>Propionibacteriales</taxon>
        <taxon>Nocardioidaceae</taxon>
        <taxon>Nocardioides</taxon>
    </lineage>
</organism>
<feature type="region of interest" description="Disordered" evidence="1">
    <location>
        <begin position="40"/>
        <end position="78"/>
    </location>
</feature>
<dbReference type="InterPro" id="IPR025403">
    <property type="entry name" value="TgpA-like_C"/>
</dbReference>
<accession>A0ABP5LK49</accession>
<evidence type="ECO:0000256" key="2">
    <source>
        <dbReference type="SAM" id="Phobius"/>
    </source>
</evidence>
<keyword evidence="5" id="KW-1185">Reference proteome</keyword>
<dbReference type="Pfam" id="PF13559">
    <property type="entry name" value="DUF4129"/>
    <property type="match status" value="1"/>
</dbReference>
<comment type="caution">
    <text evidence="4">The sequence shown here is derived from an EMBL/GenBank/DDBJ whole genome shotgun (WGS) entry which is preliminary data.</text>
</comment>
<feature type="transmembrane region" description="Helical" evidence="2">
    <location>
        <begin position="81"/>
        <end position="106"/>
    </location>
</feature>